<evidence type="ECO:0000313" key="2">
    <source>
        <dbReference type="Proteomes" id="UP000194841"/>
    </source>
</evidence>
<accession>A0A244CMS2</accession>
<dbReference type="EMBL" id="MWPV01000006">
    <property type="protein sequence ID" value="OUL56509.1"/>
    <property type="molecule type" value="Genomic_DNA"/>
</dbReference>
<protein>
    <submittedName>
        <fullName evidence="1">Uncharacterized protein</fullName>
    </submittedName>
</protein>
<gene>
    <name evidence="1" type="ORF">B1199_17760</name>
</gene>
<reference evidence="1 2" key="1">
    <citation type="submission" date="2017-02" db="EMBL/GenBank/DDBJ databases">
        <title>Pseudoalteromonas ulvae TC14 Genome.</title>
        <authorList>
            <person name="Molmeret M."/>
        </authorList>
    </citation>
    <scope>NUCLEOTIDE SEQUENCE [LARGE SCALE GENOMIC DNA]</scope>
    <source>
        <strain evidence="1">TC14</strain>
    </source>
</reference>
<dbReference type="Proteomes" id="UP000194841">
    <property type="component" value="Unassembled WGS sequence"/>
</dbReference>
<comment type="caution">
    <text evidence="1">The sequence shown here is derived from an EMBL/GenBank/DDBJ whole genome shotgun (WGS) entry which is preliminary data.</text>
</comment>
<organism evidence="1 2">
    <name type="scientific">Pseudoalteromonas ulvae</name>
    <dbReference type="NCBI Taxonomy" id="107327"/>
    <lineage>
        <taxon>Bacteria</taxon>
        <taxon>Pseudomonadati</taxon>
        <taxon>Pseudomonadota</taxon>
        <taxon>Gammaproteobacteria</taxon>
        <taxon>Alteromonadales</taxon>
        <taxon>Pseudoalteromonadaceae</taxon>
        <taxon>Pseudoalteromonas</taxon>
    </lineage>
</organism>
<name>A0A244CMS2_PSEDV</name>
<evidence type="ECO:0000313" key="1">
    <source>
        <dbReference type="EMBL" id="OUL56509.1"/>
    </source>
</evidence>
<dbReference type="AlphaFoldDB" id="A0A244CMS2"/>
<proteinExistence type="predicted"/>
<keyword evidence="2" id="KW-1185">Reference proteome</keyword>
<sequence>MLVVKFINEASVRYVLLLEDAEFMIVLSKENEDIRILRMQKTYFEAVFDAFEIGFDDKRFLD</sequence>